<evidence type="ECO:0000256" key="4">
    <source>
        <dbReference type="ARBA" id="ARBA00022692"/>
    </source>
</evidence>
<dbReference type="GO" id="GO:0016020">
    <property type="term" value="C:membrane"/>
    <property type="evidence" value="ECO:0007669"/>
    <property type="project" value="UniProtKB-SubCell"/>
</dbReference>
<dbReference type="GO" id="GO:0035673">
    <property type="term" value="F:oligopeptide transmembrane transporter activity"/>
    <property type="evidence" value="ECO:0007669"/>
    <property type="project" value="InterPro"/>
</dbReference>
<dbReference type="InterPro" id="IPR004813">
    <property type="entry name" value="OPT"/>
</dbReference>
<dbReference type="EMBL" id="KB456270">
    <property type="protein sequence ID" value="EMF08735.1"/>
    <property type="molecule type" value="Genomic_DNA"/>
</dbReference>
<dbReference type="HOGENOM" id="CLU_004965_1_1_1"/>
<dbReference type="Pfam" id="PF03169">
    <property type="entry name" value="OPT"/>
    <property type="match status" value="1"/>
</dbReference>
<feature type="transmembrane region" description="Helical" evidence="9">
    <location>
        <begin position="426"/>
        <end position="447"/>
    </location>
</feature>
<evidence type="ECO:0000256" key="1">
    <source>
        <dbReference type="ARBA" id="ARBA00004141"/>
    </source>
</evidence>
<proteinExistence type="inferred from homology"/>
<name>M3CA49_SPHMS</name>
<feature type="transmembrane region" description="Helical" evidence="9">
    <location>
        <begin position="607"/>
        <end position="625"/>
    </location>
</feature>
<evidence type="ECO:0000256" key="2">
    <source>
        <dbReference type="ARBA" id="ARBA00008807"/>
    </source>
</evidence>
<keyword evidence="11" id="KW-1185">Reference proteome</keyword>
<keyword evidence="3" id="KW-0813">Transport</keyword>
<keyword evidence="4 9" id="KW-0812">Transmembrane</keyword>
<keyword evidence="6" id="KW-0653">Protein transport</keyword>
<feature type="transmembrane region" description="Helical" evidence="9">
    <location>
        <begin position="299"/>
        <end position="322"/>
    </location>
</feature>
<evidence type="ECO:0000256" key="7">
    <source>
        <dbReference type="ARBA" id="ARBA00022989"/>
    </source>
</evidence>
<sequence>MDHVDTGAPDDIDDFVKGIGSVQEVFTIDDDQSPYPEVRANVPNTDDPSIPVNTLRMWLTGIVFTILGTGINQFFSMRYPSVTISSLVAQLLAYPVGTFLARILPVKTVHILGYNFVINPDHYFNIKEHGLVTIMSNLAFGPSWATDIIQAQVAPAFFNLKAPVSYQFLLALTMQLFGLGMAGLAYRFIVEPPQMIWPSTLANAALFQTLHSRLNPVADGWRISRYRFFTFVFIGSFVWYWLPGYLWTGLSTFAFICWAAPNNVVVNNLFGMSTGLAYLPTTLDWSQVAYNGSPLVVPFWAQANVFAGWIICYALVTPILYYKNVWNSAYMPFSGTHTYDNTGNVYNASRIVDQHGQFLQDEYSKYSPLFMPVTFALSYGMSFAVMTCVPTYIFLFHWRDILDAFKPDRKKDIHARLIDRYPDVPWWWYAVMTTIVLALSITVQEVYSTGLPVWGVVIAFLMAMVYLIPTGSVFAVANLNSNVLTVLGEIIAGYSLPGKPIVLLIFKFYAYTGLAQAMIFASDMKLGLYLKIPRRTLFVAQLTACIVGSLTQNGVLLWMLGNVKDICTSEQSNGYSCPQGTVNFSSSIIWGAIGPARLYSFGQQYSGLLHLFWLGALLPVVTFFARRRYPSNTFLANLHWPLFFAGTGNVPPATGINYSSAFAVSFIFNRWIKQRYAFWWAKYNYVLSAALDSGLAVSAVIIFFAVVFPGVSVSWWGNNIQGTTVDGKGTPYMDLPPSGTFGPATWS</sequence>
<feature type="transmembrane region" description="Helical" evidence="9">
    <location>
        <begin position="168"/>
        <end position="189"/>
    </location>
</feature>
<protein>
    <submittedName>
        <fullName evidence="10">Small oligopeptide transporter, OPT family</fullName>
    </submittedName>
</protein>
<evidence type="ECO:0000256" key="6">
    <source>
        <dbReference type="ARBA" id="ARBA00022927"/>
    </source>
</evidence>
<evidence type="ECO:0000313" key="11">
    <source>
        <dbReference type="Proteomes" id="UP000016931"/>
    </source>
</evidence>
<accession>M3CA49</accession>
<dbReference type="GO" id="GO:0015031">
    <property type="term" value="P:protein transport"/>
    <property type="evidence" value="ECO:0007669"/>
    <property type="project" value="UniProtKB-KW"/>
</dbReference>
<comment type="subcellular location">
    <subcellularLocation>
        <location evidence="1">Membrane</location>
        <topology evidence="1">Multi-pass membrane protein</topology>
    </subcellularLocation>
</comment>
<keyword evidence="8 9" id="KW-0472">Membrane</keyword>
<organism evidence="10 11">
    <name type="scientific">Sphaerulina musiva (strain SO2202)</name>
    <name type="common">Poplar stem canker fungus</name>
    <name type="synonym">Septoria musiva</name>
    <dbReference type="NCBI Taxonomy" id="692275"/>
    <lineage>
        <taxon>Eukaryota</taxon>
        <taxon>Fungi</taxon>
        <taxon>Dikarya</taxon>
        <taxon>Ascomycota</taxon>
        <taxon>Pezizomycotina</taxon>
        <taxon>Dothideomycetes</taxon>
        <taxon>Dothideomycetidae</taxon>
        <taxon>Mycosphaerellales</taxon>
        <taxon>Mycosphaerellaceae</taxon>
        <taxon>Sphaerulina</taxon>
    </lineage>
</organism>
<keyword evidence="5" id="KW-0571">Peptide transport</keyword>
<feature type="transmembrane region" description="Helical" evidence="9">
    <location>
        <begin position="501"/>
        <end position="524"/>
    </location>
</feature>
<gene>
    <name evidence="10" type="ORF">SEPMUDRAFT_72846</name>
</gene>
<feature type="transmembrane region" description="Helical" evidence="9">
    <location>
        <begin position="683"/>
        <end position="708"/>
    </location>
</feature>
<feature type="transmembrane region" description="Helical" evidence="9">
    <location>
        <begin position="369"/>
        <end position="395"/>
    </location>
</feature>
<dbReference type="AlphaFoldDB" id="M3CA49"/>
<dbReference type="OMA" id="DAIHWPI"/>
<evidence type="ECO:0000313" key="10">
    <source>
        <dbReference type="EMBL" id="EMF08735.1"/>
    </source>
</evidence>
<feature type="transmembrane region" description="Helical" evidence="9">
    <location>
        <begin position="55"/>
        <end position="75"/>
    </location>
</feature>
<evidence type="ECO:0000256" key="3">
    <source>
        <dbReference type="ARBA" id="ARBA00022448"/>
    </source>
</evidence>
<evidence type="ECO:0000256" key="9">
    <source>
        <dbReference type="SAM" id="Phobius"/>
    </source>
</evidence>
<keyword evidence="7 9" id="KW-1133">Transmembrane helix</keyword>
<feature type="transmembrane region" description="Helical" evidence="9">
    <location>
        <begin position="454"/>
        <end position="477"/>
    </location>
</feature>
<dbReference type="Proteomes" id="UP000016931">
    <property type="component" value="Unassembled WGS sequence"/>
</dbReference>
<dbReference type="PANTHER" id="PTHR22601">
    <property type="entry name" value="ISP4 LIKE PROTEIN"/>
    <property type="match status" value="1"/>
</dbReference>
<feature type="transmembrane region" description="Helical" evidence="9">
    <location>
        <begin position="226"/>
        <end position="242"/>
    </location>
</feature>
<evidence type="ECO:0000256" key="8">
    <source>
        <dbReference type="ARBA" id="ARBA00023136"/>
    </source>
</evidence>
<comment type="similarity">
    <text evidence="2">Belongs to the oligopeptide OPT transporter family.</text>
</comment>
<dbReference type="eggNOG" id="KOG2262">
    <property type="taxonomic scope" value="Eukaryota"/>
</dbReference>
<dbReference type="InterPro" id="IPR004648">
    <property type="entry name" value="Oligpept_transpt"/>
</dbReference>
<reference evidence="10 11" key="1">
    <citation type="journal article" date="2012" name="PLoS Pathog.">
        <title>Diverse lifestyles and strategies of plant pathogenesis encoded in the genomes of eighteen Dothideomycetes fungi.</title>
        <authorList>
            <person name="Ohm R.A."/>
            <person name="Feau N."/>
            <person name="Henrissat B."/>
            <person name="Schoch C.L."/>
            <person name="Horwitz B.A."/>
            <person name="Barry K.W."/>
            <person name="Condon B.J."/>
            <person name="Copeland A.C."/>
            <person name="Dhillon B."/>
            <person name="Glaser F."/>
            <person name="Hesse C.N."/>
            <person name="Kosti I."/>
            <person name="LaButti K."/>
            <person name="Lindquist E.A."/>
            <person name="Lucas S."/>
            <person name="Salamov A.A."/>
            <person name="Bradshaw R.E."/>
            <person name="Ciuffetti L."/>
            <person name="Hamelin R.C."/>
            <person name="Kema G.H.J."/>
            <person name="Lawrence C."/>
            <person name="Scott J.A."/>
            <person name="Spatafora J.W."/>
            <person name="Turgeon B.G."/>
            <person name="de Wit P.J.G.M."/>
            <person name="Zhong S."/>
            <person name="Goodwin S.B."/>
            <person name="Grigoriev I.V."/>
        </authorList>
    </citation>
    <scope>NUCLEOTIDE SEQUENCE [LARGE SCALE GENOMIC DNA]</scope>
    <source>
        <strain evidence="10 11">SO2202</strain>
    </source>
</reference>
<dbReference type="RefSeq" id="XP_016756856.1">
    <property type="nucleotide sequence ID" value="XM_016910004.1"/>
</dbReference>
<dbReference type="OrthoDB" id="9986677at2759"/>
<dbReference type="GeneID" id="27907141"/>
<evidence type="ECO:0000256" key="5">
    <source>
        <dbReference type="ARBA" id="ARBA00022856"/>
    </source>
</evidence>
<dbReference type="NCBIfam" id="TIGR00728">
    <property type="entry name" value="OPT_sfam"/>
    <property type="match status" value="1"/>
</dbReference>
<feature type="transmembrane region" description="Helical" evidence="9">
    <location>
        <begin position="536"/>
        <end position="560"/>
    </location>
</feature>
<dbReference type="NCBIfam" id="TIGR00727">
    <property type="entry name" value="ISP4_OPT"/>
    <property type="match status" value="1"/>
</dbReference>